<keyword evidence="2" id="KW-1185">Reference proteome</keyword>
<dbReference type="EMBL" id="CM043803">
    <property type="protein sequence ID" value="KAI4807581.1"/>
    <property type="molecule type" value="Genomic_DNA"/>
</dbReference>
<sequence length="90" mass="9876">MEEGEHLLQGNESVDSVSARASCSPACIMAPLVNLPKAGGHDTHPIMGVFFPPQCHVKRCCTFDLRQHRGRKMRAPRATSCGLLSFKVKE</sequence>
<name>A0ACB9W3D4_CHAAC</name>
<organism evidence="1 2">
    <name type="scientific">Chaenocephalus aceratus</name>
    <name type="common">Blackfin icefish</name>
    <name type="synonym">Chaenichthys aceratus</name>
    <dbReference type="NCBI Taxonomy" id="36190"/>
    <lineage>
        <taxon>Eukaryota</taxon>
        <taxon>Metazoa</taxon>
        <taxon>Chordata</taxon>
        <taxon>Craniata</taxon>
        <taxon>Vertebrata</taxon>
        <taxon>Euteleostomi</taxon>
        <taxon>Actinopterygii</taxon>
        <taxon>Neopterygii</taxon>
        <taxon>Teleostei</taxon>
        <taxon>Neoteleostei</taxon>
        <taxon>Acanthomorphata</taxon>
        <taxon>Eupercaria</taxon>
        <taxon>Perciformes</taxon>
        <taxon>Notothenioidei</taxon>
        <taxon>Channichthyidae</taxon>
        <taxon>Chaenocephalus</taxon>
    </lineage>
</organism>
<dbReference type="Proteomes" id="UP001057452">
    <property type="component" value="Chromosome 19"/>
</dbReference>
<gene>
    <name evidence="1" type="ORF">KUCAC02_027383</name>
</gene>
<reference evidence="1" key="1">
    <citation type="submission" date="2022-05" db="EMBL/GenBank/DDBJ databases">
        <title>Chromosome-level genome of Chaenocephalus aceratus.</title>
        <authorList>
            <person name="Park H."/>
        </authorList>
    </citation>
    <scope>NUCLEOTIDE SEQUENCE</scope>
    <source>
        <strain evidence="1">KU_202001</strain>
    </source>
</reference>
<evidence type="ECO:0000313" key="2">
    <source>
        <dbReference type="Proteomes" id="UP001057452"/>
    </source>
</evidence>
<accession>A0ACB9W3D4</accession>
<evidence type="ECO:0000313" key="1">
    <source>
        <dbReference type="EMBL" id="KAI4807581.1"/>
    </source>
</evidence>
<comment type="caution">
    <text evidence="1">The sequence shown here is derived from an EMBL/GenBank/DDBJ whole genome shotgun (WGS) entry which is preliminary data.</text>
</comment>
<proteinExistence type="predicted"/>
<protein>
    <submittedName>
        <fullName evidence="1">Uncharacterized protein</fullName>
    </submittedName>
</protein>